<dbReference type="RefSeq" id="XP_035444391.2">
    <property type="nucleotide sequence ID" value="XM_035588498.2"/>
</dbReference>
<proteinExistence type="predicted"/>
<accession>A0A9R0EM77</accession>
<keyword evidence="3" id="KW-1185">Reference proteome</keyword>
<feature type="transmembrane region" description="Helical" evidence="2">
    <location>
        <begin position="176"/>
        <end position="197"/>
    </location>
</feature>
<feature type="compositionally biased region" description="Basic and acidic residues" evidence="1">
    <location>
        <begin position="37"/>
        <end position="46"/>
    </location>
</feature>
<reference evidence="4" key="1">
    <citation type="submission" date="2025-08" db="UniProtKB">
        <authorList>
            <consortium name="RefSeq"/>
        </authorList>
    </citation>
    <scope>IDENTIFICATION</scope>
    <source>
        <tissue evidence="4">Whole larval tissue</tissue>
    </source>
</reference>
<evidence type="ECO:0000256" key="2">
    <source>
        <dbReference type="SAM" id="Phobius"/>
    </source>
</evidence>
<sequence length="198" mass="22415">MVYFIRSRRKMSRLAVLILTIFFVTIRVKCLAERLDDPNPTQKDDPDNLEAETEERSASPQLYNPASNKPRPAVFAPQIRLVECYACVDCYKVQQNTTTKYCPYTNDPTKNNKCVVYTEKYTQMEKPWYVRGCASERGSCSEITRAESPNARIVKLVQCSECEGDRCNVNGVARSLPNLIAAILFVVITPIMGKCALL</sequence>
<keyword evidence="2" id="KW-0812">Transmembrane</keyword>
<evidence type="ECO:0000313" key="4">
    <source>
        <dbReference type="RefSeq" id="XP_035444391.2"/>
    </source>
</evidence>
<keyword evidence="2" id="KW-0472">Membrane</keyword>
<feature type="region of interest" description="Disordered" evidence="1">
    <location>
        <begin position="37"/>
        <end position="69"/>
    </location>
</feature>
<gene>
    <name evidence="4" type="primary">LOC118272147</name>
</gene>
<dbReference type="Proteomes" id="UP000829999">
    <property type="component" value="Chromosome 5"/>
</dbReference>
<evidence type="ECO:0000313" key="3">
    <source>
        <dbReference type="Proteomes" id="UP000829999"/>
    </source>
</evidence>
<organism evidence="3 4">
    <name type="scientific">Spodoptera frugiperda</name>
    <name type="common">Fall armyworm</name>
    <dbReference type="NCBI Taxonomy" id="7108"/>
    <lineage>
        <taxon>Eukaryota</taxon>
        <taxon>Metazoa</taxon>
        <taxon>Ecdysozoa</taxon>
        <taxon>Arthropoda</taxon>
        <taxon>Hexapoda</taxon>
        <taxon>Insecta</taxon>
        <taxon>Pterygota</taxon>
        <taxon>Neoptera</taxon>
        <taxon>Endopterygota</taxon>
        <taxon>Lepidoptera</taxon>
        <taxon>Glossata</taxon>
        <taxon>Ditrysia</taxon>
        <taxon>Noctuoidea</taxon>
        <taxon>Noctuidae</taxon>
        <taxon>Amphipyrinae</taxon>
        <taxon>Spodoptera</taxon>
    </lineage>
</organism>
<dbReference type="AlphaFoldDB" id="A0A9R0EM77"/>
<protein>
    <submittedName>
        <fullName evidence="4">Uncharacterized protein LOC118272147</fullName>
    </submittedName>
</protein>
<dbReference type="GeneID" id="118272147"/>
<dbReference type="OrthoDB" id="7186383at2759"/>
<keyword evidence="2" id="KW-1133">Transmembrane helix</keyword>
<evidence type="ECO:0000256" key="1">
    <source>
        <dbReference type="SAM" id="MobiDB-lite"/>
    </source>
</evidence>
<name>A0A9R0EM77_SPOFR</name>
<feature type="compositionally biased region" description="Polar residues" evidence="1">
    <location>
        <begin position="58"/>
        <end position="67"/>
    </location>
</feature>